<dbReference type="STRING" id="1324957.K933_07508"/>
<protein>
    <submittedName>
        <fullName evidence="4">Prephenate dehydrogenase</fullName>
    </submittedName>
</protein>
<feature type="compositionally biased region" description="Acidic residues" evidence="2">
    <location>
        <begin position="263"/>
        <end position="276"/>
    </location>
</feature>
<sequence length="287" mass="30140">MRLLVVGAGQMGRWAGEVLRSTAERVGFVDTNPQAATDAAEAVVDGRVVDPETDERFDCVVLAVPIPDTAAAVERYAPNAADGALVDVSGAMTGPLEAMEEHADGEYASFHPLFAPERAPGNVAYVPGRAGATVDRVRKGLIEAGNDVFETTADEHDDAMASVQTAAHTAVLAYALAADEGVDERFQTPVSEELRDLARTVTAGNPRVYADIRGTFGGADDLATAARALAVTDDDRFVELFERAGERVAADDWAPEISLGAGLDEDDDGDDADDSEGSDRDGGLFGR</sequence>
<dbReference type="PATRIC" id="fig|1324957.4.peg.1517"/>
<evidence type="ECO:0000256" key="1">
    <source>
        <dbReference type="ARBA" id="ARBA00023002"/>
    </source>
</evidence>
<dbReference type="AlphaFoldDB" id="V4HL77"/>
<dbReference type="Proteomes" id="UP000017840">
    <property type="component" value="Unassembled WGS sequence"/>
</dbReference>
<feature type="domain" description="Prephenate/arogenate dehydrogenase" evidence="3">
    <location>
        <begin position="1"/>
        <end position="271"/>
    </location>
</feature>
<dbReference type="eggNOG" id="arCOG00245">
    <property type="taxonomic scope" value="Archaea"/>
</dbReference>
<dbReference type="PROSITE" id="PS51176">
    <property type="entry name" value="PDH_ADH"/>
    <property type="match status" value="1"/>
</dbReference>
<dbReference type="InterPro" id="IPR036291">
    <property type="entry name" value="NAD(P)-bd_dom_sf"/>
</dbReference>
<dbReference type="Pfam" id="PF02153">
    <property type="entry name" value="PDH_N"/>
    <property type="match status" value="1"/>
</dbReference>
<feature type="compositionally biased region" description="Basic and acidic residues" evidence="2">
    <location>
        <begin position="277"/>
        <end position="287"/>
    </location>
</feature>
<proteinExistence type="predicted"/>
<dbReference type="PANTHER" id="PTHR21363:SF0">
    <property type="entry name" value="PREPHENATE DEHYDROGENASE [NADP(+)]"/>
    <property type="match status" value="1"/>
</dbReference>
<dbReference type="GO" id="GO:0006571">
    <property type="term" value="P:tyrosine biosynthetic process"/>
    <property type="evidence" value="ECO:0007669"/>
    <property type="project" value="InterPro"/>
</dbReference>
<dbReference type="Gene3D" id="3.40.50.720">
    <property type="entry name" value="NAD(P)-binding Rossmann-like Domain"/>
    <property type="match status" value="1"/>
</dbReference>
<keyword evidence="5" id="KW-1185">Reference proteome</keyword>
<keyword evidence="1" id="KW-0560">Oxidoreductase</keyword>
<dbReference type="SUPFAM" id="SSF48179">
    <property type="entry name" value="6-phosphogluconate dehydrogenase C-terminal domain-like"/>
    <property type="match status" value="1"/>
</dbReference>
<dbReference type="GO" id="GO:0070403">
    <property type="term" value="F:NAD+ binding"/>
    <property type="evidence" value="ECO:0007669"/>
    <property type="project" value="InterPro"/>
</dbReference>
<dbReference type="InterPro" id="IPR050812">
    <property type="entry name" value="Preph/Arog_dehydrog"/>
</dbReference>
<gene>
    <name evidence="4" type="ORF">K933_07508</name>
</gene>
<dbReference type="InterPro" id="IPR003099">
    <property type="entry name" value="Prephen_DH"/>
</dbReference>
<accession>V4HL77</accession>
<comment type="caution">
    <text evidence="4">The sequence shown here is derived from an EMBL/GenBank/DDBJ whole genome shotgun (WGS) entry which is preliminary data.</text>
</comment>
<evidence type="ECO:0000313" key="5">
    <source>
        <dbReference type="Proteomes" id="UP000017840"/>
    </source>
</evidence>
<feature type="region of interest" description="Disordered" evidence="2">
    <location>
        <begin position="252"/>
        <end position="287"/>
    </location>
</feature>
<dbReference type="GO" id="GO:0004665">
    <property type="term" value="F:prephenate dehydrogenase (NADP+) activity"/>
    <property type="evidence" value="ECO:0007669"/>
    <property type="project" value="InterPro"/>
</dbReference>
<dbReference type="OrthoDB" id="24743at2157"/>
<organism evidence="4 5">
    <name type="scientific">Candidatus Halobonum tyrrellensis G22</name>
    <dbReference type="NCBI Taxonomy" id="1324957"/>
    <lineage>
        <taxon>Archaea</taxon>
        <taxon>Methanobacteriati</taxon>
        <taxon>Methanobacteriota</taxon>
        <taxon>Stenosarchaea group</taxon>
        <taxon>Halobacteria</taxon>
        <taxon>Halobacteriales</taxon>
        <taxon>Haloferacaceae</taxon>
        <taxon>Candidatus Halobonum</taxon>
    </lineage>
</organism>
<dbReference type="InterPro" id="IPR008927">
    <property type="entry name" value="6-PGluconate_DH-like_C_sf"/>
</dbReference>
<evidence type="ECO:0000256" key="2">
    <source>
        <dbReference type="SAM" id="MobiDB-lite"/>
    </source>
</evidence>
<dbReference type="PANTHER" id="PTHR21363">
    <property type="entry name" value="PREPHENATE DEHYDROGENASE"/>
    <property type="match status" value="1"/>
</dbReference>
<dbReference type="SUPFAM" id="SSF51735">
    <property type="entry name" value="NAD(P)-binding Rossmann-fold domains"/>
    <property type="match status" value="1"/>
</dbReference>
<dbReference type="RefSeq" id="WP_023394087.1">
    <property type="nucleotide sequence ID" value="NZ_ASGZ01000026.1"/>
</dbReference>
<evidence type="ECO:0000313" key="4">
    <source>
        <dbReference type="EMBL" id="ESP88679.1"/>
    </source>
</evidence>
<evidence type="ECO:0000259" key="3">
    <source>
        <dbReference type="PROSITE" id="PS51176"/>
    </source>
</evidence>
<name>V4HL77_9EURY</name>
<dbReference type="GO" id="GO:0008977">
    <property type="term" value="F:prephenate dehydrogenase (NAD+) activity"/>
    <property type="evidence" value="ECO:0007669"/>
    <property type="project" value="InterPro"/>
</dbReference>
<dbReference type="InterPro" id="IPR046826">
    <property type="entry name" value="PDH_N"/>
</dbReference>
<dbReference type="EMBL" id="ASGZ01000026">
    <property type="protein sequence ID" value="ESP88679.1"/>
    <property type="molecule type" value="Genomic_DNA"/>
</dbReference>
<reference evidence="4 5" key="1">
    <citation type="journal article" date="2013" name="Genome Announc.">
        <title>Draft Genome Sequence of 'Candidatus Halobonum tyrrellensis' Strain G22, Isolated from the Hypersaline Waters of Lake Tyrrell, Australia.</title>
        <authorList>
            <person name="Ugalde J.A."/>
            <person name="Narasingarao P."/>
            <person name="Kuo S."/>
            <person name="Podell S."/>
            <person name="Allen E.E."/>
        </authorList>
    </citation>
    <scope>NUCLEOTIDE SEQUENCE [LARGE SCALE GENOMIC DNA]</scope>
    <source>
        <strain evidence="4 5">G22</strain>
    </source>
</reference>